<feature type="coiled-coil region" evidence="1">
    <location>
        <begin position="491"/>
        <end position="525"/>
    </location>
</feature>
<dbReference type="AlphaFoldDB" id="A0AAU9JBE1"/>
<evidence type="ECO:0000256" key="2">
    <source>
        <dbReference type="SAM" id="MobiDB-lite"/>
    </source>
</evidence>
<dbReference type="Proteomes" id="UP001162131">
    <property type="component" value="Unassembled WGS sequence"/>
</dbReference>
<comment type="caution">
    <text evidence="3">The sequence shown here is derived from an EMBL/GenBank/DDBJ whole genome shotgun (WGS) entry which is preliminary data.</text>
</comment>
<feature type="region of interest" description="Disordered" evidence="2">
    <location>
        <begin position="34"/>
        <end position="54"/>
    </location>
</feature>
<gene>
    <name evidence="3" type="ORF">BSTOLATCC_MIC32978</name>
</gene>
<accession>A0AAU9JBE1</accession>
<keyword evidence="4" id="KW-1185">Reference proteome</keyword>
<proteinExistence type="predicted"/>
<reference evidence="3" key="1">
    <citation type="submission" date="2021-09" db="EMBL/GenBank/DDBJ databases">
        <authorList>
            <consortium name="AG Swart"/>
            <person name="Singh M."/>
            <person name="Singh A."/>
            <person name="Seah K."/>
            <person name="Emmerich C."/>
        </authorList>
    </citation>
    <scope>NUCLEOTIDE SEQUENCE</scope>
    <source>
        <strain evidence="3">ATCC30299</strain>
    </source>
</reference>
<evidence type="ECO:0000256" key="1">
    <source>
        <dbReference type="SAM" id="Coils"/>
    </source>
</evidence>
<sequence length="574" mass="66321">MEELKDFEYAKNQDGFSFRELIMQKLTAARELKLKQTRSSSTTPDPKQAPNLRQAPQAWEVEKQLLINMFEKAQQLASQTQQAFIQERQNMESQIESLNSILIDTQGKNKTLEQQIEVFKKVVKGEGEMKLIEELQKLEKLSDEREAKYQQEIELLKAELTEVRGKLNASENGVKRKGSIKDVKKNNDYENLMKNTQNALKEKNMEIEKLKEELERANKKTNGRQGGLKTENGIFEQSFENILKSARERESSLVKESEKIKLLNSQLNQLLESKEIENKTQVDIMNKRISDLQSTLSTQESKLISEKESLIKEKSLLVEQNHKQEQNFNLLNAKHAKEIAALQENIREKEKNIAQLKEANASSSANKHEAEKEELKQMINEMLAEISNLLKSENPTAVELEECKKKLNELEANNSQIENSNLRVQLQKAMEEKNYAKKLIISYIRSIQQLEHLISEKSTMNIDDHVATLQLESSRLHEENLSLVDAIHQKEKNYELEISRLQALIQNQNAEIKEAQIKLKTKESVQQISQIEMKNKVIVDMQNQMIMFLESLNAPKAKESLPVKNKKLGKIFKK</sequence>
<evidence type="ECO:0000313" key="3">
    <source>
        <dbReference type="EMBL" id="CAG9323073.1"/>
    </source>
</evidence>
<keyword evidence="1" id="KW-0175">Coiled coil</keyword>
<evidence type="ECO:0000313" key="4">
    <source>
        <dbReference type="Proteomes" id="UP001162131"/>
    </source>
</evidence>
<feature type="coiled-coil region" evidence="1">
    <location>
        <begin position="332"/>
        <end position="432"/>
    </location>
</feature>
<feature type="coiled-coil region" evidence="1">
    <location>
        <begin position="95"/>
        <end position="224"/>
    </location>
</feature>
<name>A0AAU9JBE1_9CILI</name>
<dbReference type="EMBL" id="CAJZBQ010000033">
    <property type="protein sequence ID" value="CAG9323073.1"/>
    <property type="molecule type" value="Genomic_DNA"/>
</dbReference>
<protein>
    <submittedName>
        <fullName evidence="3">Uncharacterized protein</fullName>
    </submittedName>
</protein>
<organism evidence="3 4">
    <name type="scientific">Blepharisma stoltei</name>
    <dbReference type="NCBI Taxonomy" id="1481888"/>
    <lineage>
        <taxon>Eukaryota</taxon>
        <taxon>Sar</taxon>
        <taxon>Alveolata</taxon>
        <taxon>Ciliophora</taxon>
        <taxon>Postciliodesmatophora</taxon>
        <taxon>Heterotrichea</taxon>
        <taxon>Heterotrichida</taxon>
        <taxon>Blepharismidae</taxon>
        <taxon>Blepharisma</taxon>
    </lineage>
</organism>